<name>A0ABU2MTK1_9ACTN</name>
<proteinExistence type="predicted"/>
<evidence type="ECO:0000256" key="1">
    <source>
        <dbReference type="SAM" id="Phobius"/>
    </source>
</evidence>
<protein>
    <submittedName>
        <fullName evidence="2">ABC transporter</fullName>
    </submittedName>
</protein>
<evidence type="ECO:0000313" key="3">
    <source>
        <dbReference type="Proteomes" id="UP001183246"/>
    </source>
</evidence>
<dbReference type="EMBL" id="JAVREL010000012">
    <property type="protein sequence ID" value="MDT0344966.1"/>
    <property type="molecule type" value="Genomic_DNA"/>
</dbReference>
<dbReference type="Proteomes" id="UP001183246">
    <property type="component" value="Unassembled WGS sequence"/>
</dbReference>
<feature type="transmembrane region" description="Helical" evidence="1">
    <location>
        <begin position="114"/>
        <end position="136"/>
    </location>
</feature>
<dbReference type="RefSeq" id="WP_311706099.1">
    <property type="nucleotide sequence ID" value="NZ_JAVREL010000012.1"/>
</dbReference>
<feature type="transmembrane region" description="Helical" evidence="1">
    <location>
        <begin position="148"/>
        <end position="166"/>
    </location>
</feature>
<feature type="transmembrane region" description="Helical" evidence="1">
    <location>
        <begin position="48"/>
        <end position="68"/>
    </location>
</feature>
<keyword evidence="1" id="KW-0812">Transmembrane</keyword>
<feature type="transmembrane region" description="Helical" evidence="1">
    <location>
        <begin position="88"/>
        <end position="108"/>
    </location>
</feature>
<keyword evidence="3" id="KW-1185">Reference proteome</keyword>
<feature type="transmembrane region" description="Helical" evidence="1">
    <location>
        <begin position="186"/>
        <end position="203"/>
    </location>
</feature>
<reference evidence="3" key="1">
    <citation type="submission" date="2023-07" db="EMBL/GenBank/DDBJ databases">
        <title>30 novel species of actinomycetes from the DSMZ collection.</title>
        <authorList>
            <person name="Nouioui I."/>
        </authorList>
    </citation>
    <scope>NUCLEOTIDE SEQUENCE [LARGE SCALE GENOMIC DNA]</scope>
    <source>
        <strain evidence="3">DSM 44938</strain>
    </source>
</reference>
<comment type="caution">
    <text evidence="2">The sequence shown here is derived from an EMBL/GenBank/DDBJ whole genome shotgun (WGS) entry which is preliminary data.</text>
</comment>
<evidence type="ECO:0000313" key="2">
    <source>
        <dbReference type="EMBL" id="MDT0344966.1"/>
    </source>
</evidence>
<keyword evidence="1" id="KW-0472">Membrane</keyword>
<accession>A0ABU2MTK1</accession>
<organism evidence="2 3">
    <name type="scientific">Streptomyces litchfieldiae</name>
    <dbReference type="NCBI Taxonomy" id="3075543"/>
    <lineage>
        <taxon>Bacteria</taxon>
        <taxon>Bacillati</taxon>
        <taxon>Actinomycetota</taxon>
        <taxon>Actinomycetes</taxon>
        <taxon>Kitasatosporales</taxon>
        <taxon>Streptomycetaceae</taxon>
        <taxon>Streptomyces</taxon>
    </lineage>
</organism>
<keyword evidence="1" id="KW-1133">Transmembrane helix</keyword>
<gene>
    <name evidence="2" type="ORF">RM590_20475</name>
</gene>
<sequence length="213" mass="22054">MTAGPVKRALLWPKARSLPWRLLAAAGGLGLLLAVVIRLTAPDVGPDAALTLLRMAALCGALGVAFVLDDPARETTAVLPVPRAVRQVLRLSLVLPLATVWWVTVLGVAGAAGLGLPVGTVTLETAALFAMAFALASMAVRFTGMTSPGPAVAGTLLALIVSAAELPPDELTLFVPAGGDGRERAHLAWALLLALAVTAWAACGREPRRPRWR</sequence>